<dbReference type="SUPFAM" id="SSF118310">
    <property type="entry name" value="AN1-like Zinc finger"/>
    <property type="match status" value="2"/>
</dbReference>
<evidence type="ECO:0000256" key="1">
    <source>
        <dbReference type="ARBA" id="ARBA00022723"/>
    </source>
</evidence>
<protein>
    <submittedName>
        <fullName evidence="8">AN1-type zinc finger protein 2A isoform X1</fullName>
    </submittedName>
</protein>
<evidence type="ECO:0000313" key="7">
    <source>
        <dbReference type="Proteomes" id="UP000829291"/>
    </source>
</evidence>
<keyword evidence="4" id="KW-0862">Zinc</keyword>
<dbReference type="PANTHER" id="PTHR14677">
    <property type="entry name" value="ARSENITE INDUCUBLE RNA ASSOCIATED PROTEIN AIP-1-RELATED"/>
    <property type="match status" value="1"/>
</dbReference>
<dbReference type="InterPro" id="IPR057357">
    <property type="entry name" value="Znf-C2H2_ZFAND2A/B"/>
</dbReference>
<gene>
    <name evidence="8" type="primary">LOC107223506</name>
</gene>
<evidence type="ECO:0000256" key="4">
    <source>
        <dbReference type="ARBA" id="ARBA00022833"/>
    </source>
</evidence>
<keyword evidence="3 5" id="KW-0863">Zinc-finger</keyword>
<reference evidence="8" key="1">
    <citation type="submission" date="2025-08" db="UniProtKB">
        <authorList>
            <consortium name="RefSeq"/>
        </authorList>
    </citation>
    <scope>IDENTIFICATION</scope>
    <source>
        <tissue evidence="8">Thorax and Abdomen</tissue>
    </source>
</reference>
<dbReference type="PROSITE" id="PS50330">
    <property type="entry name" value="UIM"/>
    <property type="match status" value="1"/>
</dbReference>
<dbReference type="Pfam" id="PF01428">
    <property type="entry name" value="zf-AN1"/>
    <property type="match status" value="2"/>
</dbReference>
<dbReference type="InterPro" id="IPR000058">
    <property type="entry name" value="Znf_AN1"/>
</dbReference>
<dbReference type="Proteomes" id="UP000829291">
    <property type="component" value="Chromosome 7"/>
</dbReference>
<dbReference type="GeneID" id="107223506"/>
<dbReference type="PROSITE" id="PS51039">
    <property type="entry name" value="ZF_AN1"/>
    <property type="match status" value="2"/>
</dbReference>
<dbReference type="SMART" id="SM00154">
    <property type="entry name" value="ZnF_AN1"/>
    <property type="match status" value="2"/>
</dbReference>
<evidence type="ECO:0000313" key="8">
    <source>
        <dbReference type="RefSeq" id="XP_046601652.1"/>
    </source>
</evidence>
<dbReference type="Gene3D" id="4.10.1110.10">
    <property type="entry name" value="AN1-like Zinc finger"/>
    <property type="match status" value="2"/>
</dbReference>
<accession>A0ABM3GN04</accession>
<dbReference type="InterPro" id="IPR035896">
    <property type="entry name" value="AN1-like_Znf"/>
</dbReference>
<feature type="domain" description="AN1-type" evidence="6">
    <location>
        <begin position="94"/>
        <end position="142"/>
    </location>
</feature>
<feature type="domain" description="AN1-type" evidence="6">
    <location>
        <begin position="4"/>
        <end position="52"/>
    </location>
</feature>
<evidence type="ECO:0000259" key="6">
    <source>
        <dbReference type="PROSITE" id="PS51039"/>
    </source>
</evidence>
<proteinExistence type="predicted"/>
<keyword evidence="2" id="KW-0677">Repeat</keyword>
<evidence type="ECO:0000256" key="2">
    <source>
        <dbReference type="ARBA" id="ARBA00022737"/>
    </source>
</evidence>
<keyword evidence="1" id="KW-0479">Metal-binding</keyword>
<sequence>MEFPNLGEHCSEKTCNRLQFLPLKCDACEAIFCTDHISYTGHACPSAYKKDVQVPVCPLCNAPVPSKRSDPPDLAVSLHIDNDCQADRAKSRRKVFTNKCTSKGCKIKEIVAVKCGDCGKNFCLKHRHPCDHACVGKEETMRQRRVEALNKQAESQVPQNNQNANSSLFTNLQGTISEDEALARALQASLQDEENTGRIESCQEEEIPLGNKGRCRLS</sequence>
<dbReference type="InterPro" id="IPR003903">
    <property type="entry name" value="UIM_dom"/>
</dbReference>
<evidence type="ECO:0000256" key="5">
    <source>
        <dbReference type="PROSITE-ProRule" id="PRU00449"/>
    </source>
</evidence>
<name>A0ABM3GN04_NEOLC</name>
<dbReference type="PANTHER" id="PTHR14677:SF20">
    <property type="entry name" value="ZINC FINGER AN1-TYPE CONTAINING 2A-RELATED"/>
    <property type="match status" value="1"/>
</dbReference>
<organism evidence="7 8">
    <name type="scientific">Neodiprion lecontei</name>
    <name type="common">Redheaded pine sawfly</name>
    <dbReference type="NCBI Taxonomy" id="441921"/>
    <lineage>
        <taxon>Eukaryota</taxon>
        <taxon>Metazoa</taxon>
        <taxon>Ecdysozoa</taxon>
        <taxon>Arthropoda</taxon>
        <taxon>Hexapoda</taxon>
        <taxon>Insecta</taxon>
        <taxon>Pterygota</taxon>
        <taxon>Neoptera</taxon>
        <taxon>Endopterygota</taxon>
        <taxon>Hymenoptera</taxon>
        <taxon>Tenthredinoidea</taxon>
        <taxon>Diprionidae</taxon>
        <taxon>Diprioninae</taxon>
        <taxon>Neodiprion</taxon>
    </lineage>
</organism>
<evidence type="ECO:0000256" key="3">
    <source>
        <dbReference type="ARBA" id="ARBA00022771"/>
    </source>
</evidence>
<keyword evidence="7" id="KW-1185">Reference proteome</keyword>
<dbReference type="Pfam" id="PF25403">
    <property type="entry name" value="zf-C2H2_ZFAND2"/>
    <property type="match status" value="1"/>
</dbReference>
<dbReference type="RefSeq" id="XP_046601652.1">
    <property type="nucleotide sequence ID" value="XM_046745696.1"/>
</dbReference>